<dbReference type="AlphaFoldDB" id="A0AAW5F284"/>
<sequence length="377" mass="44684">MFNLEISGTKIVALYLPQYYETSYNDEWWGKGYTEWVACKAAKPLFRGHCQPRVPLNDWYYDLSLKYNIKKQIDLAKKYGIDGFAIYQYYSCGKKLLDVPTEMIRDNRDLDIPFFLFWANESWKKSWFGQDNTVVWAQEYGGKKEWKRQYEYCRKFFHDSRYMCIDEKPIYAIYNAWNFSRVDEFISYWNELAKADGFPEIYFIKAQGSRDNKSKGNFSAIVTREPNYTFSQEKIVQKIIRIIKTRVIEVINTYFLLPRGKGIVRMRVSYDIIWKQILSRRDMEGAFLGAFVDWDNSPRKSYNATVITGATPEKFGEYMCKLMKKAQELHSPVIVINAWNEWAEGAFLEPDKEYGTAYLEQISKFAERKSVYNGRTE</sequence>
<dbReference type="PANTHER" id="PTHR41244:SF1">
    <property type="entry name" value="GLYCOSYLTRANSFERASE"/>
    <property type="match status" value="1"/>
</dbReference>
<dbReference type="Proteomes" id="UP001203136">
    <property type="component" value="Unassembled WGS sequence"/>
</dbReference>
<comment type="caution">
    <text evidence="1">The sequence shown here is derived from an EMBL/GenBank/DDBJ whole genome shotgun (WGS) entry which is preliminary data.</text>
</comment>
<dbReference type="InterPro" id="IPR032719">
    <property type="entry name" value="WbsX"/>
</dbReference>
<dbReference type="GO" id="GO:0016787">
    <property type="term" value="F:hydrolase activity"/>
    <property type="evidence" value="ECO:0007669"/>
    <property type="project" value="UniProtKB-KW"/>
</dbReference>
<dbReference type="Pfam" id="PF14307">
    <property type="entry name" value="Glyco_tran_WbsX"/>
    <property type="match status" value="1"/>
</dbReference>
<dbReference type="EMBL" id="JAINVB010000001">
    <property type="protein sequence ID" value="MCK0085660.1"/>
    <property type="molecule type" value="Genomic_DNA"/>
</dbReference>
<gene>
    <name evidence="1" type="ORF">K5I21_07200</name>
</gene>
<dbReference type="CDD" id="cd11579">
    <property type="entry name" value="Glyco_tran_WbsX"/>
    <property type="match status" value="1"/>
</dbReference>
<name>A0AAW5F284_CLOSY</name>
<dbReference type="Gene3D" id="3.20.20.80">
    <property type="entry name" value="Glycosidases"/>
    <property type="match status" value="1"/>
</dbReference>
<proteinExistence type="predicted"/>
<dbReference type="RefSeq" id="WP_243004110.1">
    <property type="nucleotide sequence ID" value="NZ_BAABZD010000004.1"/>
</dbReference>
<protein>
    <submittedName>
        <fullName evidence="1">Glycoside hydrolase family 99-like domain-containing protein</fullName>
    </submittedName>
</protein>
<evidence type="ECO:0000313" key="1">
    <source>
        <dbReference type="EMBL" id="MCK0085660.1"/>
    </source>
</evidence>
<accession>A0AAW5F284</accession>
<evidence type="ECO:0000313" key="2">
    <source>
        <dbReference type="Proteomes" id="UP001203136"/>
    </source>
</evidence>
<reference evidence="1" key="1">
    <citation type="journal article" date="2022" name="Cell Host Microbe">
        <title>Colonization of the live biotherapeutic product VE303 and modulation of the microbiota and metabolites in healthy volunteers.</title>
        <authorList>
            <person name="Dsouza M."/>
            <person name="Menon R."/>
            <person name="Crossette E."/>
            <person name="Bhattarai S.K."/>
            <person name="Schneider J."/>
            <person name="Kim Y.G."/>
            <person name="Reddy S."/>
            <person name="Caballero S."/>
            <person name="Felix C."/>
            <person name="Cornacchione L."/>
            <person name="Hendrickson J."/>
            <person name="Watson A.R."/>
            <person name="Minot S.S."/>
            <person name="Greenfield N."/>
            <person name="Schopf L."/>
            <person name="Szabady R."/>
            <person name="Patarroyo J."/>
            <person name="Smith W."/>
            <person name="Harrison P."/>
            <person name="Kuijper E.J."/>
            <person name="Kelly C.P."/>
            <person name="Olle B."/>
            <person name="Bobilev D."/>
            <person name="Silber J.L."/>
            <person name="Bucci V."/>
            <person name="Roberts B."/>
            <person name="Faith J."/>
            <person name="Norman J.M."/>
        </authorList>
    </citation>
    <scope>NUCLEOTIDE SEQUENCE</scope>
    <source>
        <strain evidence="1">VE303-04</strain>
    </source>
</reference>
<organism evidence="1 2">
    <name type="scientific">Clostridium symbiosum</name>
    <name type="common">Bacteroides symbiosus</name>
    <dbReference type="NCBI Taxonomy" id="1512"/>
    <lineage>
        <taxon>Bacteria</taxon>
        <taxon>Bacillati</taxon>
        <taxon>Bacillota</taxon>
        <taxon>Clostridia</taxon>
        <taxon>Lachnospirales</taxon>
        <taxon>Lachnospiraceae</taxon>
        <taxon>Otoolea</taxon>
    </lineage>
</organism>
<keyword evidence="1" id="KW-0378">Hydrolase</keyword>
<dbReference type="PANTHER" id="PTHR41244">
    <property type="entry name" value="RHAMNAN SYNTHESIS F"/>
    <property type="match status" value="1"/>
</dbReference>